<proteinExistence type="predicted"/>
<evidence type="ECO:0000313" key="1">
    <source>
        <dbReference type="EMBL" id="OJJ97013.1"/>
    </source>
</evidence>
<dbReference type="VEuPathDB" id="FungiDB:ASPACDRAFT_1859079"/>
<protein>
    <submittedName>
        <fullName evidence="1">Uncharacterized protein</fullName>
    </submittedName>
</protein>
<dbReference type="OrthoDB" id="4491390at2759"/>
<gene>
    <name evidence="1" type="ORF">ASPACDRAFT_1859079</name>
</gene>
<dbReference type="Proteomes" id="UP000184546">
    <property type="component" value="Unassembled WGS sequence"/>
</dbReference>
<keyword evidence="2" id="KW-1185">Reference proteome</keyword>
<dbReference type="AlphaFoldDB" id="A0A1L9WLH3"/>
<dbReference type="GeneID" id="30971463"/>
<accession>A0A1L9WLH3</accession>
<dbReference type="EMBL" id="KV878984">
    <property type="protein sequence ID" value="OJJ97013.1"/>
    <property type="molecule type" value="Genomic_DNA"/>
</dbReference>
<sequence length="193" mass="21346">MLGQLNPLALPTPLNLETEVRAQLFSTFMNTFFASNSSLNVLSAKDDSWYFLMARFPCLAGESALLDRSIKALVCAFSGGKANDLPLMKYGGELYSDALRVMAWILRQPRSECKEAAAQMLLQHCLDLAERLHTCLPDGLSESRSSESRLSAPWDPSVLRPAPEPLPFPENDLAHPPLYEFANLATAKTVLLF</sequence>
<organism evidence="1 2">
    <name type="scientific">Aspergillus aculeatus (strain ATCC 16872 / CBS 172.66 / WB 5094)</name>
    <dbReference type="NCBI Taxonomy" id="690307"/>
    <lineage>
        <taxon>Eukaryota</taxon>
        <taxon>Fungi</taxon>
        <taxon>Dikarya</taxon>
        <taxon>Ascomycota</taxon>
        <taxon>Pezizomycotina</taxon>
        <taxon>Eurotiomycetes</taxon>
        <taxon>Eurotiomycetidae</taxon>
        <taxon>Eurotiales</taxon>
        <taxon>Aspergillaceae</taxon>
        <taxon>Aspergillus</taxon>
        <taxon>Aspergillus subgen. Circumdati</taxon>
    </lineage>
</organism>
<reference evidence="2" key="1">
    <citation type="journal article" date="2017" name="Genome Biol.">
        <title>Comparative genomics reveals high biological diversity and specific adaptations in the industrially and medically important fungal genus Aspergillus.</title>
        <authorList>
            <person name="de Vries R.P."/>
            <person name="Riley R."/>
            <person name="Wiebenga A."/>
            <person name="Aguilar-Osorio G."/>
            <person name="Amillis S."/>
            <person name="Uchima C.A."/>
            <person name="Anderluh G."/>
            <person name="Asadollahi M."/>
            <person name="Askin M."/>
            <person name="Barry K."/>
            <person name="Battaglia E."/>
            <person name="Bayram O."/>
            <person name="Benocci T."/>
            <person name="Braus-Stromeyer S.A."/>
            <person name="Caldana C."/>
            <person name="Canovas D."/>
            <person name="Cerqueira G.C."/>
            <person name="Chen F."/>
            <person name="Chen W."/>
            <person name="Choi C."/>
            <person name="Clum A."/>
            <person name="Dos Santos R.A."/>
            <person name="Damasio A.R."/>
            <person name="Diallinas G."/>
            <person name="Emri T."/>
            <person name="Fekete E."/>
            <person name="Flipphi M."/>
            <person name="Freyberg S."/>
            <person name="Gallo A."/>
            <person name="Gournas C."/>
            <person name="Habgood R."/>
            <person name="Hainaut M."/>
            <person name="Harispe M.L."/>
            <person name="Henrissat B."/>
            <person name="Hilden K.S."/>
            <person name="Hope R."/>
            <person name="Hossain A."/>
            <person name="Karabika E."/>
            <person name="Karaffa L."/>
            <person name="Karanyi Z."/>
            <person name="Krasevec N."/>
            <person name="Kuo A."/>
            <person name="Kusch H."/>
            <person name="LaButti K."/>
            <person name="Lagendijk E.L."/>
            <person name="Lapidus A."/>
            <person name="Levasseur A."/>
            <person name="Lindquist E."/>
            <person name="Lipzen A."/>
            <person name="Logrieco A.F."/>
            <person name="MacCabe A."/>
            <person name="Maekelae M.R."/>
            <person name="Malavazi I."/>
            <person name="Melin P."/>
            <person name="Meyer V."/>
            <person name="Mielnichuk N."/>
            <person name="Miskei M."/>
            <person name="Molnar A.P."/>
            <person name="Mule G."/>
            <person name="Ngan C.Y."/>
            <person name="Orejas M."/>
            <person name="Orosz E."/>
            <person name="Ouedraogo J.P."/>
            <person name="Overkamp K.M."/>
            <person name="Park H.-S."/>
            <person name="Perrone G."/>
            <person name="Piumi F."/>
            <person name="Punt P.J."/>
            <person name="Ram A.F."/>
            <person name="Ramon A."/>
            <person name="Rauscher S."/>
            <person name="Record E."/>
            <person name="Riano-Pachon D.M."/>
            <person name="Robert V."/>
            <person name="Roehrig J."/>
            <person name="Ruller R."/>
            <person name="Salamov A."/>
            <person name="Salih N.S."/>
            <person name="Samson R.A."/>
            <person name="Sandor E."/>
            <person name="Sanguinetti M."/>
            <person name="Schuetze T."/>
            <person name="Sepcic K."/>
            <person name="Shelest E."/>
            <person name="Sherlock G."/>
            <person name="Sophianopoulou V."/>
            <person name="Squina F.M."/>
            <person name="Sun H."/>
            <person name="Susca A."/>
            <person name="Todd R.B."/>
            <person name="Tsang A."/>
            <person name="Unkles S.E."/>
            <person name="van de Wiele N."/>
            <person name="van Rossen-Uffink D."/>
            <person name="Oliveira J.V."/>
            <person name="Vesth T.C."/>
            <person name="Visser J."/>
            <person name="Yu J.-H."/>
            <person name="Zhou M."/>
            <person name="Andersen M.R."/>
            <person name="Archer D.B."/>
            <person name="Baker S.E."/>
            <person name="Benoit I."/>
            <person name="Brakhage A.A."/>
            <person name="Braus G.H."/>
            <person name="Fischer R."/>
            <person name="Frisvad J.C."/>
            <person name="Goldman G.H."/>
            <person name="Houbraken J."/>
            <person name="Oakley B."/>
            <person name="Pocsi I."/>
            <person name="Scazzocchio C."/>
            <person name="Seiboth B."/>
            <person name="vanKuyk P.A."/>
            <person name="Wortman J."/>
            <person name="Dyer P.S."/>
            <person name="Grigoriev I.V."/>
        </authorList>
    </citation>
    <scope>NUCLEOTIDE SEQUENCE [LARGE SCALE GENOMIC DNA]</scope>
    <source>
        <strain evidence="2">ATCC 16872 / CBS 172.66 / WB 5094</strain>
    </source>
</reference>
<name>A0A1L9WLH3_ASPA1</name>
<evidence type="ECO:0000313" key="2">
    <source>
        <dbReference type="Proteomes" id="UP000184546"/>
    </source>
</evidence>
<dbReference type="STRING" id="690307.A0A1L9WLH3"/>
<dbReference type="RefSeq" id="XP_020053353.1">
    <property type="nucleotide sequence ID" value="XM_020197649.1"/>
</dbReference>